<dbReference type="GO" id="GO:0008270">
    <property type="term" value="F:zinc ion binding"/>
    <property type="evidence" value="ECO:0007669"/>
    <property type="project" value="UniProtKB-KW"/>
</dbReference>
<keyword evidence="5" id="KW-0863">Zinc-finger</keyword>
<dbReference type="InterPro" id="IPR057670">
    <property type="entry name" value="SH3_retrovirus"/>
</dbReference>
<dbReference type="Proteomes" id="UP001558713">
    <property type="component" value="Unassembled WGS sequence"/>
</dbReference>
<dbReference type="InterPro" id="IPR039537">
    <property type="entry name" value="Retrotran_Ty1/copia-like"/>
</dbReference>
<dbReference type="Pfam" id="PF22936">
    <property type="entry name" value="Pol_BBD"/>
    <property type="match status" value="1"/>
</dbReference>
<dbReference type="Pfam" id="PF07727">
    <property type="entry name" value="RVT_2"/>
    <property type="match status" value="1"/>
</dbReference>
<organism evidence="9 10">
    <name type="scientific">Cardamine amara subsp. amara</name>
    <dbReference type="NCBI Taxonomy" id="228776"/>
    <lineage>
        <taxon>Eukaryota</taxon>
        <taxon>Viridiplantae</taxon>
        <taxon>Streptophyta</taxon>
        <taxon>Embryophyta</taxon>
        <taxon>Tracheophyta</taxon>
        <taxon>Spermatophyta</taxon>
        <taxon>Magnoliopsida</taxon>
        <taxon>eudicotyledons</taxon>
        <taxon>Gunneridae</taxon>
        <taxon>Pentapetalae</taxon>
        <taxon>rosids</taxon>
        <taxon>malvids</taxon>
        <taxon>Brassicales</taxon>
        <taxon>Brassicaceae</taxon>
        <taxon>Cardamineae</taxon>
        <taxon>Cardamine</taxon>
    </lineage>
</organism>
<dbReference type="SUPFAM" id="SSF53098">
    <property type="entry name" value="Ribonuclease H-like"/>
    <property type="match status" value="1"/>
</dbReference>
<feature type="domain" description="Integrase catalytic" evidence="8">
    <location>
        <begin position="481"/>
        <end position="657"/>
    </location>
</feature>
<feature type="domain" description="CCHC-type" evidence="7">
    <location>
        <begin position="254"/>
        <end position="270"/>
    </location>
</feature>
<name>A0ABD0ZHL4_CARAN</name>
<keyword evidence="3" id="KW-0064">Aspartyl protease</keyword>
<proteinExistence type="predicted"/>
<dbReference type="PANTHER" id="PTHR42648:SF27">
    <property type="entry name" value="RNA-DIRECTED DNA POLYMERASE"/>
    <property type="match status" value="1"/>
</dbReference>
<evidence type="ECO:0000256" key="2">
    <source>
        <dbReference type="ARBA" id="ARBA00022723"/>
    </source>
</evidence>
<keyword evidence="5" id="KW-0862">Zinc</keyword>
<dbReference type="Pfam" id="PF00665">
    <property type="entry name" value="rve"/>
    <property type="match status" value="1"/>
</dbReference>
<dbReference type="InterPro" id="IPR001878">
    <property type="entry name" value="Znf_CCHC"/>
</dbReference>
<comment type="caution">
    <text evidence="9">The sequence shown here is derived from an EMBL/GenBank/DDBJ whole genome shotgun (WGS) entry which is preliminary data.</text>
</comment>
<feature type="compositionally biased region" description="Basic and acidic residues" evidence="6">
    <location>
        <begin position="757"/>
        <end position="772"/>
    </location>
</feature>
<dbReference type="CDD" id="cd09272">
    <property type="entry name" value="RNase_HI_RT_Ty1"/>
    <property type="match status" value="1"/>
</dbReference>
<reference evidence="9 10" key="1">
    <citation type="submission" date="2024-04" db="EMBL/GenBank/DDBJ databases">
        <title>Genome assembly C_amara_ONT_v2.</title>
        <authorList>
            <person name="Yant L."/>
            <person name="Moore C."/>
            <person name="Slenker M."/>
        </authorList>
    </citation>
    <scope>NUCLEOTIDE SEQUENCE [LARGE SCALE GENOMIC DNA]</scope>
    <source>
        <tissue evidence="9">Leaf</tissue>
    </source>
</reference>
<dbReference type="InterPro" id="IPR012337">
    <property type="entry name" value="RNaseH-like_sf"/>
</dbReference>
<dbReference type="Pfam" id="PF00098">
    <property type="entry name" value="zf-CCHC"/>
    <property type="match status" value="1"/>
</dbReference>
<dbReference type="InterPro" id="IPR043502">
    <property type="entry name" value="DNA/RNA_pol_sf"/>
</dbReference>
<evidence type="ECO:0000256" key="5">
    <source>
        <dbReference type="PROSITE-ProRule" id="PRU00047"/>
    </source>
</evidence>
<dbReference type="GO" id="GO:0006508">
    <property type="term" value="P:proteolysis"/>
    <property type="evidence" value="ECO:0007669"/>
    <property type="project" value="UniProtKB-KW"/>
</dbReference>
<feature type="region of interest" description="Disordered" evidence="6">
    <location>
        <begin position="733"/>
        <end position="772"/>
    </location>
</feature>
<evidence type="ECO:0000256" key="1">
    <source>
        <dbReference type="ARBA" id="ARBA00022670"/>
    </source>
</evidence>
<dbReference type="InterPro" id="IPR025724">
    <property type="entry name" value="GAG-pre-integrase_dom"/>
</dbReference>
<feature type="compositionally biased region" description="Basic residues" evidence="6">
    <location>
        <begin position="216"/>
        <end position="227"/>
    </location>
</feature>
<accession>A0ABD0ZHL4</accession>
<dbReference type="Pfam" id="PF13976">
    <property type="entry name" value="gag_pre-integrs"/>
    <property type="match status" value="1"/>
</dbReference>
<dbReference type="Pfam" id="PF14223">
    <property type="entry name" value="Retrotran_gag_2"/>
    <property type="match status" value="1"/>
</dbReference>
<keyword evidence="1" id="KW-0645">Protease</keyword>
<evidence type="ECO:0000259" key="7">
    <source>
        <dbReference type="PROSITE" id="PS50158"/>
    </source>
</evidence>
<dbReference type="PANTHER" id="PTHR42648">
    <property type="entry name" value="TRANSPOSASE, PUTATIVE-RELATED"/>
    <property type="match status" value="1"/>
</dbReference>
<dbReference type="InterPro" id="IPR036397">
    <property type="entry name" value="RNaseH_sf"/>
</dbReference>
<keyword evidence="4" id="KW-0378">Hydrolase</keyword>
<dbReference type="PROSITE" id="PS50158">
    <property type="entry name" value="ZF_CCHC"/>
    <property type="match status" value="1"/>
</dbReference>
<dbReference type="PROSITE" id="PS50994">
    <property type="entry name" value="INTEGRASE"/>
    <property type="match status" value="1"/>
</dbReference>
<feature type="region of interest" description="Disordered" evidence="6">
    <location>
        <begin position="1295"/>
        <end position="1315"/>
    </location>
</feature>
<dbReference type="GO" id="GO:0004190">
    <property type="term" value="F:aspartic-type endopeptidase activity"/>
    <property type="evidence" value="ECO:0007669"/>
    <property type="project" value="UniProtKB-KW"/>
</dbReference>
<feature type="region of interest" description="Disordered" evidence="6">
    <location>
        <begin position="213"/>
        <end position="254"/>
    </location>
</feature>
<dbReference type="InterPro" id="IPR054722">
    <property type="entry name" value="PolX-like_BBD"/>
</dbReference>
<evidence type="ECO:0000313" key="9">
    <source>
        <dbReference type="EMBL" id="KAL1193521.1"/>
    </source>
</evidence>
<dbReference type="Gene3D" id="3.30.420.10">
    <property type="entry name" value="Ribonuclease H-like superfamily/Ribonuclease H"/>
    <property type="match status" value="1"/>
</dbReference>
<dbReference type="EMBL" id="JBANAX010000780">
    <property type="protein sequence ID" value="KAL1193521.1"/>
    <property type="molecule type" value="Genomic_DNA"/>
</dbReference>
<evidence type="ECO:0000256" key="6">
    <source>
        <dbReference type="SAM" id="MobiDB-lite"/>
    </source>
</evidence>
<dbReference type="Pfam" id="PF25597">
    <property type="entry name" value="SH3_retrovirus"/>
    <property type="match status" value="1"/>
</dbReference>
<dbReference type="SUPFAM" id="SSF57756">
    <property type="entry name" value="Retrovirus zinc finger-like domains"/>
    <property type="match status" value="1"/>
</dbReference>
<evidence type="ECO:0000259" key="8">
    <source>
        <dbReference type="PROSITE" id="PS50994"/>
    </source>
</evidence>
<evidence type="ECO:0000313" key="10">
    <source>
        <dbReference type="Proteomes" id="UP001558713"/>
    </source>
</evidence>
<keyword evidence="2" id="KW-0479">Metal-binding</keyword>
<dbReference type="Gene3D" id="4.10.60.10">
    <property type="entry name" value="Zinc finger, CCHC-type"/>
    <property type="match status" value="1"/>
</dbReference>
<evidence type="ECO:0000256" key="4">
    <source>
        <dbReference type="ARBA" id="ARBA00022801"/>
    </source>
</evidence>
<sequence length="1322" mass="150103">MSSSNHNTFSLRSVLEKEKLNGSNFLEWYRNLRIVLRQEKRDYVLEKVLPEKYRSNAPQSEKNAWDKHSNDVVDVTCLMLATMNSDLQKQYENVASPIEMITSLKVMFQEQARTERYQMVKSLVECKLPKDAPVSPHVIKMMGYIDNLGKLDCPISQELATDIILQSLPSSYDQFIMNYNMNSLTKTLTELHGMLKTADPNIKKGTPNVLMVQGGKKFKKPSKGKGKGKADQVVNQDKPAPPPKPKAGPSKDDKCHFCKEPGHWKRNCKKFLEGFKNLKKAYETTSPGIYVIEVNVTSSVSTSWVLDTGCGAHICTNMQALSNKRKVEKGQVELRVGNGARVAALAVGTYHLSLPSGLVLDLHNCYYVPAISRNIISVSCLDLDGFDFSIKNKCCSFNQNGMFYGSAPLENGLYVLNQSMPVYNINTKRFKSNDENPTFLWHCRLGHINEKRIQKLHSDGLLGSFDYESCEKCESCLMGKMAKAPFNKLSERAGDLLGLIHTDVCGPMSTSARGNYQYFITFTDDFSRYGYVYLMRHKSESFEKFKEFQNEVQNQLGKSIKALRSDRGGEYLSQEFSDHLRECGIVSQLTPPGTPQWNGVSERRNRTLLDMVRSMMSHTDLPLSFWGYALETSAFTLNRVPSKSVAKTPHEMWTGNVPSLSFLKIWGCEAYVKRLISDKLAPKSDKCYFVGYPKETKAYYFYNRSENKVFVAKNCVFLEREFLSKKNSGSRLQLEEIRESQETAQPDEEEQQLDLQRVVETKPVEPEPRRSGRIRHEPERYYGFLVNDCHDLLIIDSDEPANFEEAMLGPDSEKWLGAAKSEMGSMSENQVWSLVDLPDGVKAIECKWIFKKKIDVDGNIQIFKARLVAKGFKQIHGIDYDETYSPVAMLKSIRILLATAAYYDYEIWQMDVKTAFLNGILEEDVYMTQPEGFTDPKNVRKVCKLHRSIYGLKQASRSWNLRFDEAVKKFDFIKNEEEPCVYKKTSGSGVAFLVLYVDDILILGNDVPLLQSVKTWLGSCFSMKDMGEAAYILGIRIYRDRLNRLIGLCQDTYIDKILHRFSMHDSKKGFTPMLHGITLSKKQCPSTQAERERMNRIPYASAVGSIMYAMLCTRPDVACALSMTSRYQSDPGECHWTAVKNILKYLRNTKDKFLVYGGSDELVVSGFTDASFQTDKDDFRSQSGYVFCLNGGAISWKSSKQSTVADSTTEAEYIAASEAAKEAVWIKKFMYELGVIPSISEPVALYCDNNGAIAQAKEPRSHQRSKHIERRYHLIRDIIDRGDVKISRVPTDENVADPLTKPLPRPKHESHAAAIGIREIKM</sequence>
<keyword evidence="10" id="KW-1185">Reference proteome</keyword>
<gene>
    <name evidence="9" type="ORF">V5N11_025718</name>
</gene>
<dbReference type="SUPFAM" id="SSF56672">
    <property type="entry name" value="DNA/RNA polymerases"/>
    <property type="match status" value="1"/>
</dbReference>
<dbReference type="InterPro" id="IPR001584">
    <property type="entry name" value="Integrase_cat-core"/>
</dbReference>
<evidence type="ECO:0000256" key="3">
    <source>
        <dbReference type="ARBA" id="ARBA00022750"/>
    </source>
</evidence>
<dbReference type="InterPro" id="IPR013103">
    <property type="entry name" value="RVT_2"/>
</dbReference>
<dbReference type="InterPro" id="IPR036875">
    <property type="entry name" value="Znf_CCHC_sf"/>
</dbReference>
<protein>
    <submittedName>
        <fullName evidence="9">Retrovirus-related Pol polyprotein from transposon TNT 1-94</fullName>
    </submittedName>
</protein>
<dbReference type="SMART" id="SM00343">
    <property type="entry name" value="ZnF_C2HC"/>
    <property type="match status" value="1"/>
</dbReference>